<dbReference type="InterPro" id="IPR005546">
    <property type="entry name" value="Autotransporte_beta"/>
</dbReference>
<dbReference type="Pfam" id="PF03797">
    <property type="entry name" value="Autotransporter"/>
    <property type="match status" value="1"/>
</dbReference>
<evidence type="ECO:0000313" key="4">
    <source>
        <dbReference type="Proteomes" id="UP000273143"/>
    </source>
</evidence>
<dbReference type="EMBL" id="CP029822">
    <property type="protein sequence ID" value="AZS51590.1"/>
    <property type="molecule type" value="Genomic_DNA"/>
</dbReference>
<evidence type="ECO:0000313" key="3">
    <source>
        <dbReference type="EMBL" id="AZS51590.1"/>
    </source>
</evidence>
<dbReference type="Pfam" id="PF18883">
    <property type="entry name" value="AC_1"/>
    <property type="match status" value="1"/>
</dbReference>
<dbReference type="InterPro" id="IPR036709">
    <property type="entry name" value="Autotransporte_beta_dom_sf"/>
</dbReference>
<evidence type="ECO:0000259" key="2">
    <source>
        <dbReference type="PROSITE" id="PS51208"/>
    </source>
</evidence>
<dbReference type="Gene3D" id="2.160.20.20">
    <property type="match status" value="1"/>
</dbReference>
<dbReference type="PROSITE" id="PS51208">
    <property type="entry name" value="AUTOTRANSPORTER"/>
    <property type="match status" value="1"/>
</dbReference>
<protein>
    <submittedName>
        <fullName evidence="3">Autotransporter outer membrane beta-barrel domain-containing protein</fullName>
    </submittedName>
</protein>
<reference evidence="4" key="1">
    <citation type="submission" date="2018-06" db="EMBL/GenBank/DDBJ databases">
        <title>Complete genome of Pseudomonas insecticola strain QZS01.</title>
        <authorList>
            <person name="Wang J."/>
            <person name="Su Q."/>
        </authorList>
    </citation>
    <scope>NUCLEOTIDE SEQUENCE [LARGE SCALE GENOMIC DNA]</scope>
    <source>
        <strain evidence="4">QZS01</strain>
    </source>
</reference>
<dbReference type="InterPro" id="IPR011050">
    <property type="entry name" value="Pectin_lyase_fold/virulence"/>
</dbReference>
<feature type="domain" description="Autotransporter" evidence="2">
    <location>
        <begin position="944"/>
        <end position="1223"/>
    </location>
</feature>
<evidence type="ECO:0000256" key="1">
    <source>
        <dbReference type="SAM" id="SignalP"/>
    </source>
</evidence>
<feature type="chain" id="PRO_5018619389" evidence="1">
    <location>
        <begin position="33"/>
        <end position="1223"/>
    </location>
</feature>
<organism evidence="3 4">
    <name type="scientific">Entomomonas moraniae</name>
    <dbReference type="NCBI Taxonomy" id="2213226"/>
    <lineage>
        <taxon>Bacteria</taxon>
        <taxon>Pseudomonadati</taxon>
        <taxon>Pseudomonadota</taxon>
        <taxon>Gammaproteobacteria</taxon>
        <taxon>Pseudomonadales</taxon>
        <taxon>Pseudomonadaceae</taxon>
        <taxon>Entomomonas</taxon>
    </lineage>
</organism>
<dbReference type="InterPro" id="IPR012332">
    <property type="entry name" value="Autotransporter_pectin_lyase_C"/>
</dbReference>
<dbReference type="Proteomes" id="UP000273143">
    <property type="component" value="Chromosome"/>
</dbReference>
<dbReference type="AlphaFoldDB" id="A0A3Q9JN52"/>
<keyword evidence="4" id="KW-1185">Reference proteome</keyword>
<dbReference type="Gene3D" id="2.40.128.130">
    <property type="entry name" value="Autotransporter beta-domain"/>
    <property type="match status" value="1"/>
</dbReference>
<dbReference type="InterPro" id="IPR051551">
    <property type="entry name" value="Autotransporter_adhesion"/>
</dbReference>
<dbReference type="SUPFAM" id="SSF51126">
    <property type="entry name" value="Pectin lyase-like"/>
    <property type="match status" value="1"/>
</dbReference>
<dbReference type="InterPro" id="IPR006315">
    <property type="entry name" value="OM_autotransptr_brl_dom"/>
</dbReference>
<feature type="signal peptide" evidence="1">
    <location>
        <begin position="1"/>
        <end position="32"/>
    </location>
</feature>
<dbReference type="InterPro" id="IPR043990">
    <property type="entry name" value="AC_1"/>
</dbReference>
<gene>
    <name evidence="3" type="ORF">DM558_12775</name>
</gene>
<dbReference type="PANTHER" id="PTHR35037:SF7">
    <property type="entry name" value="AUTOTRANSPORTER"/>
    <property type="match status" value="1"/>
</dbReference>
<dbReference type="KEGG" id="emo:DM558_12775"/>
<dbReference type="SMART" id="SM00869">
    <property type="entry name" value="Autotransporter"/>
    <property type="match status" value="1"/>
</dbReference>
<dbReference type="CDD" id="cd01344">
    <property type="entry name" value="PL2_Passenger_AT"/>
    <property type="match status" value="1"/>
</dbReference>
<sequence length="1223" mass="126173">MESNMRHSLNKLTISIVMISLSPLTFTNTSSAATNTVVYENQTVTSPIAEGGTATNNLEVKNTQVSVTGGQLSGISWPSAVSIGGNNGTLSLSGQDYGDLTLSVDDQSTVSVQTAGVATGLYIRSDSPNATVTVNNAGSLSINSTSTSTSGTNGILAENYGDLATGNGKVNINLQSGSNINVSTGSSSNGVVAAGREVSVTTDQNSQITLNNTTTSNNSMSGLNLNARQNAFLQNNGNITINAEQASGSKVGVNVNSSLKKATVINQGTINIIGSNGTAIKVNAGTEDVTSTGDITITGANANGIIVNATDTTATDDQKLSVSGNITLDSTGASAGTAVALNNQTQGKGIITYDDANGTISVTGNNATQGANGPNGFFQTNAVGGDVLIDINNISAININSSNGIAIGSSSSGGTGSTEINFKNGIIQTTGNNADGINALNTNNGGNITINQGGDISTSGGDTAQTEGIYANKNGATGNVYINTTGNIDIDAKQGIGILTNVTDGSSTITVDNADKHIAVTSASNTAAQQTIGILARAGNVGNSATVNITNADYINAVSQQGKAAAINTVATNGANSSITLDNINSVTAQSDTGSVQTIGSQVTGAGTSSIVVSDNVNVVKATGNGQAISATTQTGTNTITLGNTKIEGGTGANGGGVYMASTTGNQTLTSYADISADNDQAIFGTSNAATTIDNYNKITGYTNFTGTGAVTFSNNGAIVLQNLNGTNTKSSIDNNFGTNGTFNNKGTISFAETNNTGTITTATFNNVANFDNAGVINLTTNAQGAPSFVGNTLQVTNGGNGNFVSNGGSLIVNTQFNGSTGTSDRLIVDNATTGTGGATKVYVNPTANSVYGNLTGNGIEVVTVNGTSSSNAFALGRPVMNGAYQYGLYQGNAAGGAASQSWFLRNNNFNPVVGGYLANQTAATEMFSQQLRDRLLVMPVSQDTSQLNTLWMRTKMTHGSYRSLGDSINNKNRLYMVQMGSDIGVWKLNDGNLHVGLMAGYGDYKNTSTVEDTHSKADSKVKGYNAGVYATWFQNDDSNKGLYVDTWSQYGWYRNETSGKDVSGSKKYDSNTWSTSVETGYGLVLGTKDNLQWTATPQAQLTYNYYHADNLYDKANVLNVTNSKGSGLVTRVGLRIQAKDIQLQHPVEPFAEFNWINNSAKNDINFNGMKLSNGVPHNRYETKVGLVGSITPKFSVSAQVGGTWGDNKYKEYAGQLNLNYKF</sequence>
<dbReference type="SUPFAM" id="SSF103515">
    <property type="entry name" value="Autotransporter"/>
    <property type="match status" value="1"/>
</dbReference>
<keyword evidence="1" id="KW-0732">Signal</keyword>
<dbReference type="GO" id="GO:0019867">
    <property type="term" value="C:outer membrane"/>
    <property type="evidence" value="ECO:0007669"/>
    <property type="project" value="InterPro"/>
</dbReference>
<accession>A0A3Q9JN52</accession>
<dbReference type="NCBIfam" id="TIGR01414">
    <property type="entry name" value="autotrans_barl"/>
    <property type="match status" value="1"/>
</dbReference>
<dbReference type="PANTHER" id="PTHR35037">
    <property type="entry name" value="C-TERMINAL REGION OF AIDA-LIKE PROTEIN"/>
    <property type="match status" value="1"/>
</dbReference>
<name>A0A3Q9JN52_9GAMM</name>
<proteinExistence type="predicted"/>